<feature type="region of interest" description="Disordered" evidence="2">
    <location>
        <begin position="112"/>
        <end position="143"/>
    </location>
</feature>
<sequence length="143" mass="16211">MNVQFEENRRRIEEHRVSFERADARYKTERRRAQELTEEVATASAKYREISKQLMDTNDANEFLTKQVNALRARVAAAGNRRLLDASRYLRRFGTNNSIITGGEYVALGTSNINPAADIDDPESRPSSRNTLADSSTDPSEDD</sequence>
<dbReference type="AlphaFoldDB" id="A0AAN8IBP8"/>
<proteinExistence type="predicted"/>
<reference evidence="3 4" key="1">
    <citation type="submission" date="2019-10" db="EMBL/GenBank/DDBJ databases">
        <title>Assembly and Annotation for the nematode Trichostrongylus colubriformis.</title>
        <authorList>
            <person name="Martin J."/>
        </authorList>
    </citation>
    <scope>NUCLEOTIDE SEQUENCE [LARGE SCALE GENOMIC DNA]</scope>
    <source>
        <strain evidence="3">G859</strain>
        <tissue evidence="3">Whole worm</tissue>
    </source>
</reference>
<gene>
    <name evidence="3" type="ORF">GCK32_016040</name>
</gene>
<protein>
    <submittedName>
        <fullName evidence="3">Uncharacterized protein</fullName>
    </submittedName>
</protein>
<keyword evidence="1" id="KW-0175">Coiled coil</keyword>
<feature type="compositionally biased region" description="Polar residues" evidence="2">
    <location>
        <begin position="125"/>
        <end position="143"/>
    </location>
</feature>
<evidence type="ECO:0000313" key="3">
    <source>
        <dbReference type="EMBL" id="KAK5967021.1"/>
    </source>
</evidence>
<keyword evidence="4" id="KW-1185">Reference proteome</keyword>
<comment type="caution">
    <text evidence="3">The sequence shown here is derived from an EMBL/GenBank/DDBJ whole genome shotgun (WGS) entry which is preliminary data.</text>
</comment>
<feature type="coiled-coil region" evidence="1">
    <location>
        <begin position="19"/>
        <end position="81"/>
    </location>
</feature>
<accession>A0AAN8IBP8</accession>
<evidence type="ECO:0000256" key="1">
    <source>
        <dbReference type="SAM" id="Coils"/>
    </source>
</evidence>
<dbReference type="Proteomes" id="UP001331761">
    <property type="component" value="Unassembled WGS sequence"/>
</dbReference>
<name>A0AAN8IBP8_TRICO</name>
<evidence type="ECO:0000256" key="2">
    <source>
        <dbReference type="SAM" id="MobiDB-lite"/>
    </source>
</evidence>
<evidence type="ECO:0000313" key="4">
    <source>
        <dbReference type="Proteomes" id="UP001331761"/>
    </source>
</evidence>
<organism evidence="3 4">
    <name type="scientific">Trichostrongylus colubriformis</name>
    <name type="common">Black scour worm</name>
    <dbReference type="NCBI Taxonomy" id="6319"/>
    <lineage>
        <taxon>Eukaryota</taxon>
        <taxon>Metazoa</taxon>
        <taxon>Ecdysozoa</taxon>
        <taxon>Nematoda</taxon>
        <taxon>Chromadorea</taxon>
        <taxon>Rhabditida</taxon>
        <taxon>Rhabditina</taxon>
        <taxon>Rhabditomorpha</taxon>
        <taxon>Strongyloidea</taxon>
        <taxon>Trichostrongylidae</taxon>
        <taxon>Trichostrongylus</taxon>
    </lineage>
</organism>
<dbReference type="EMBL" id="WIXE01022888">
    <property type="protein sequence ID" value="KAK5967021.1"/>
    <property type="molecule type" value="Genomic_DNA"/>
</dbReference>